<gene>
    <name evidence="2" type="ORF">COOX1_1943</name>
    <name evidence="1" type="ORF">CVV65_09055</name>
</gene>
<dbReference type="Proteomes" id="UP000502196">
    <property type="component" value="Chromosome"/>
</dbReference>
<reference evidence="1" key="2">
    <citation type="journal article" date="2018" name="Genome Announc.">
        <title>Complete Genome Sequence of Kyrpidia sp. Strain EA-1, a Thermophilic Knallgas Bacterium, Isolated from the Azores.</title>
        <authorList>
            <person name="Reiner J.E."/>
            <person name="Lapp C.J."/>
            <person name="Bunk B."/>
            <person name="Sproer C."/>
            <person name="Overmann J."/>
            <person name="Gescher J."/>
        </authorList>
    </citation>
    <scope>NUCLEOTIDE SEQUENCE</scope>
    <source>
        <strain evidence="1">EA-1</strain>
    </source>
</reference>
<dbReference type="EMBL" id="CP024955">
    <property type="protein sequence ID" value="ATY85053.1"/>
    <property type="molecule type" value="Genomic_DNA"/>
</dbReference>
<evidence type="ECO:0000313" key="1">
    <source>
        <dbReference type="EMBL" id="ATY85053.1"/>
    </source>
</evidence>
<dbReference type="RefSeq" id="WP_100667851.1">
    <property type="nucleotide sequence ID" value="NZ_CP024955.1"/>
</dbReference>
<protein>
    <submittedName>
        <fullName evidence="1">Uncharacterized protein</fullName>
    </submittedName>
</protein>
<organism evidence="1 3">
    <name type="scientific">Kyrpidia spormannii</name>
    <dbReference type="NCBI Taxonomy" id="2055160"/>
    <lineage>
        <taxon>Bacteria</taxon>
        <taxon>Bacillati</taxon>
        <taxon>Bacillota</taxon>
        <taxon>Bacilli</taxon>
        <taxon>Bacillales</taxon>
        <taxon>Alicyclobacillaceae</taxon>
        <taxon>Kyrpidia</taxon>
    </lineage>
</organism>
<dbReference type="KEGG" id="kyr:CVV65_09055"/>
<dbReference type="EMBL" id="LR792683">
    <property type="protein sequence ID" value="CAB3393506.1"/>
    <property type="molecule type" value="Genomic_DNA"/>
</dbReference>
<reference evidence="3" key="1">
    <citation type="submission" date="2017-11" db="EMBL/GenBank/DDBJ databases">
        <title>Complete Genome Sequence of Kyrpidia sp. Strain EA-1, a thermophilic, hydrogen-oxidizing Bacterium, isolated from the Azores.</title>
        <authorList>
            <person name="Reiner J.E."/>
            <person name="Lapp C.J."/>
            <person name="Bunk B."/>
            <person name="Gescher J."/>
        </authorList>
    </citation>
    <scope>NUCLEOTIDE SEQUENCE [LARGE SCALE GENOMIC DNA]</scope>
    <source>
        <strain evidence="3">EA-1</strain>
    </source>
</reference>
<accession>A0A2K8N6Y2</accession>
<name>A0A2K8N6Y2_9BACL</name>
<reference evidence="2 4" key="3">
    <citation type="submission" date="2020-04" db="EMBL/GenBank/DDBJ databases">
        <authorList>
            <person name="Hogendoorn C."/>
        </authorList>
    </citation>
    <scope>NUCLEOTIDE SEQUENCE [LARGE SCALE GENOMIC DNA]</scope>
    <source>
        <strain evidence="2">COOX1</strain>
    </source>
</reference>
<proteinExistence type="predicted"/>
<evidence type="ECO:0000313" key="2">
    <source>
        <dbReference type="EMBL" id="CAB3393506.1"/>
    </source>
</evidence>
<dbReference type="AlphaFoldDB" id="A0A2K8N6Y2"/>
<evidence type="ECO:0000313" key="4">
    <source>
        <dbReference type="Proteomes" id="UP000502196"/>
    </source>
</evidence>
<sequence length="138" mass="15533">MRHGRDWSSRSSGRASAYRKVQFPNLTRFVDTLVSKGTNIVHVDVFEEVRQAELSFLFYITPTLFVTAVDPSGFTVYEYQEPLETVISESRRLSKGTPVESARLRMAELEAVLRSQGFEVQPGRCAVPVEFPVSTSKA</sequence>
<keyword evidence="3" id="KW-1185">Reference proteome</keyword>
<evidence type="ECO:0000313" key="3">
    <source>
        <dbReference type="Proteomes" id="UP000231932"/>
    </source>
</evidence>
<dbReference type="Proteomes" id="UP000231932">
    <property type="component" value="Chromosome"/>
</dbReference>